<reference evidence="2 3" key="1">
    <citation type="journal article" date="2020" name="Int. J. Syst. Evol. Microbiol.">
        <title>Pseudomonas kitaguniensis sp. nov., a pathogen causing bacterial rot of Welsh onion in Japan.</title>
        <authorList>
            <person name="Sawada H."/>
            <person name="Fujikawa T."/>
            <person name="Nishiwaki Y."/>
            <person name="Horita H."/>
        </authorList>
    </citation>
    <scope>NUCLEOTIDE SEQUENCE [LARGE SCALE GENOMIC DNA]</scope>
    <source>
        <strain evidence="2 3">MAFF 212408</strain>
    </source>
</reference>
<reference evidence="2 3" key="2">
    <citation type="journal article" date="2023" name="Plant Pathol.">
        <title>Dismantling and reorganizing Pseudomonas marginalis sensu#lato.</title>
        <authorList>
            <person name="Sawada H."/>
            <person name="Fujikawa T."/>
            <person name="Satou M."/>
        </authorList>
    </citation>
    <scope>NUCLEOTIDE SEQUENCE [LARGE SCALE GENOMIC DNA]</scope>
    <source>
        <strain evidence="2 3">MAFF 212408</strain>
    </source>
</reference>
<protein>
    <submittedName>
        <fullName evidence="2">Uncharacterized protein</fullName>
    </submittedName>
</protein>
<sequence length="272" mass="30723">MSDIKYTDDGKKVLVVGKLNAQQTIVQEIFVSAGQEIPSGENFVVKSLHDAPAESWKEKNLRELEARYEKQKKNLEQEVDQQHCRLTMIKVKAKHHADALFRFVEKSDEGSLDLLKKVMSGQITHVFVSGHSPEIFEWYGDKGPYEIDRYHGRMELKGIKLLSLYGYSEGDLEYRLHTYRDGSGGSEQVWPTTSYQEALTMAQAACDEQADAYLAGKRSSFSMSDWKKIEGLVIPDAVIEKYEAEADAARLKRIAGLQKELADLEAKALTKA</sequence>
<gene>
    <name evidence="2" type="ORF">F0169_00725</name>
</gene>
<keyword evidence="1" id="KW-0175">Coiled coil</keyword>
<proteinExistence type="predicted"/>
<organism evidence="2 3">
    <name type="scientific">Pseudomonas kitaguniensis</name>
    <dbReference type="NCBI Taxonomy" id="2607908"/>
    <lineage>
        <taxon>Bacteria</taxon>
        <taxon>Pseudomonadati</taxon>
        <taxon>Pseudomonadota</taxon>
        <taxon>Gammaproteobacteria</taxon>
        <taxon>Pseudomonadales</taxon>
        <taxon>Pseudomonadaceae</taxon>
        <taxon>Pseudomonas</taxon>
    </lineage>
</organism>
<dbReference type="RefSeq" id="WP_152745138.1">
    <property type="nucleotide sequence ID" value="NZ_VUAZ01000003.1"/>
</dbReference>
<dbReference type="Proteomes" id="UP000326112">
    <property type="component" value="Unassembled WGS sequence"/>
</dbReference>
<comment type="caution">
    <text evidence="2">The sequence shown here is derived from an EMBL/GenBank/DDBJ whole genome shotgun (WGS) entry which is preliminary data.</text>
</comment>
<evidence type="ECO:0000313" key="3">
    <source>
        <dbReference type="Proteomes" id="UP000326112"/>
    </source>
</evidence>
<keyword evidence="3" id="KW-1185">Reference proteome</keyword>
<accession>A0A5N7KF91</accession>
<name>A0A5N7KF91_9PSED</name>
<dbReference type="EMBL" id="VUAZ01000003">
    <property type="protein sequence ID" value="MPR00719.1"/>
    <property type="molecule type" value="Genomic_DNA"/>
</dbReference>
<evidence type="ECO:0000256" key="1">
    <source>
        <dbReference type="SAM" id="Coils"/>
    </source>
</evidence>
<evidence type="ECO:0000313" key="2">
    <source>
        <dbReference type="EMBL" id="MPR00719.1"/>
    </source>
</evidence>
<feature type="coiled-coil region" evidence="1">
    <location>
        <begin position="54"/>
        <end position="85"/>
    </location>
</feature>